<evidence type="ECO:0000256" key="1">
    <source>
        <dbReference type="ARBA" id="ARBA00001917"/>
    </source>
</evidence>
<dbReference type="Gene3D" id="3.20.20.70">
    <property type="entry name" value="Aldolase class I"/>
    <property type="match status" value="2"/>
</dbReference>
<keyword evidence="2" id="KW-0285">Flavoprotein</keyword>
<dbReference type="PANTHER" id="PTHR10578:SF107">
    <property type="entry name" value="2-HYDROXYACID OXIDASE 1"/>
    <property type="match status" value="1"/>
</dbReference>
<dbReference type="WBParaSite" id="nRc.2.0.1.t22000-RA">
    <property type="protein sequence ID" value="nRc.2.0.1.t22000-RA"/>
    <property type="gene ID" value="nRc.2.0.1.g22000"/>
</dbReference>
<dbReference type="PROSITE" id="PS00557">
    <property type="entry name" value="FMN_HYDROXY_ACID_DH_1"/>
    <property type="match status" value="1"/>
</dbReference>
<dbReference type="InterPro" id="IPR008259">
    <property type="entry name" value="FMN_hydac_DH_AS"/>
</dbReference>
<feature type="domain" description="FMN hydroxy acid dehydrogenase" evidence="7">
    <location>
        <begin position="1"/>
        <end position="110"/>
    </location>
</feature>
<evidence type="ECO:0000259" key="7">
    <source>
        <dbReference type="PROSITE" id="PS51349"/>
    </source>
</evidence>
<evidence type="ECO:0000256" key="6">
    <source>
        <dbReference type="ARBA" id="ARBA00029327"/>
    </source>
</evidence>
<proteinExistence type="predicted"/>
<evidence type="ECO:0000313" key="8">
    <source>
        <dbReference type="Proteomes" id="UP000887565"/>
    </source>
</evidence>
<accession>A0A915J787</accession>
<dbReference type="InterPro" id="IPR013785">
    <property type="entry name" value="Aldolase_TIM"/>
</dbReference>
<dbReference type="PANTHER" id="PTHR10578">
    <property type="entry name" value="S -2-HYDROXY-ACID OXIDASE-RELATED"/>
    <property type="match status" value="1"/>
</dbReference>
<evidence type="ECO:0000256" key="4">
    <source>
        <dbReference type="ARBA" id="ARBA00023002"/>
    </source>
</evidence>
<dbReference type="SUPFAM" id="SSF51395">
    <property type="entry name" value="FMN-linked oxidoreductases"/>
    <property type="match status" value="1"/>
</dbReference>
<keyword evidence="3" id="KW-0288">FMN</keyword>
<dbReference type="Pfam" id="PF01070">
    <property type="entry name" value="FMN_dh"/>
    <property type="match status" value="2"/>
</dbReference>
<organism evidence="8 9">
    <name type="scientific">Romanomermis culicivorax</name>
    <name type="common">Nematode worm</name>
    <dbReference type="NCBI Taxonomy" id="13658"/>
    <lineage>
        <taxon>Eukaryota</taxon>
        <taxon>Metazoa</taxon>
        <taxon>Ecdysozoa</taxon>
        <taxon>Nematoda</taxon>
        <taxon>Enoplea</taxon>
        <taxon>Dorylaimia</taxon>
        <taxon>Mermithida</taxon>
        <taxon>Mermithoidea</taxon>
        <taxon>Mermithidae</taxon>
        <taxon>Romanomermis</taxon>
    </lineage>
</organism>
<keyword evidence="4" id="KW-0560">Oxidoreductase</keyword>
<comment type="catalytic activity">
    <reaction evidence="6">
        <text>2-hydroxyoctanoate + O2 = 2-oxooctanoate + H2O2</text>
        <dbReference type="Rhea" id="RHEA:67940"/>
        <dbReference type="ChEBI" id="CHEBI:15379"/>
        <dbReference type="ChEBI" id="CHEBI:16240"/>
        <dbReference type="ChEBI" id="CHEBI:133514"/>
        <dbReference type="ChEBI" id="CHEBI:176689"/>
    </reaction>
    <physiologicalReaction direction="left-to-right" evidence="6">
        <dbReference type="Rhea" id="RHEA:67941"/>
    </physiologicalReaction>
</comment>
<sequence>MANFDDSSESASGGMNEKGDTGSGFASYVNSLFDPSLTWSIIDWLKTVTKLPIILKGILTAEDAKVACKYNVAAIIVSNHGARQLDSAPATDAAKYVAGQAGVNQVLDILNNEFQTTMALSGCRSLEDIRDKNRKLVVHETHFASRL</sequence>
<dbReference type="GO" id="GO:0003973">
    <property type="term" value="F:(S)-2-hydroxy-acid oxidase activity"/>
    <property type="evidence" value="ECO:0007669"/>
    <property type="project" value="UniProtKB-EC"/>
</dbReference>
<dbReference type="AlphaFoldDB" id="A0A915J787"/>
<dbReference type="Proteomes" id="UP000887565">
    <property type="component" value="Unplaced"/>
</dbReference>
<keyword evidence="8" id="KW-1185">Reference proteome</keyword>
<dbReference type="InterPro" id="IPR000262">
    <property type="entry name" value="FMN-dep_DH"/>
</dbReference>
<dbReference type="GO" id="GO:0005777">
    <property type="term" value="C:peroxisome"/>
    <property type="evidence" value="ECO:0007669"/>
    <property type="project" value="UniProtKB-ARBA"/>
</dbReference>
<evidence type="ECO:0000313" key="9">
    <source>
        <dbReference type="WBParaSite" id="nRc.2.0.1.t22000-RA"/>
    </source>
</evidence>
<evidence type="ECO:0000256" key="5">
    <source>
        <dbReference type="ARBA" id="ARBA00029325"/>
    </source>
</evidence>
<evidence type="ECO:0000256" key="2">
    <source>
        <dbReference type="ARBA" id="ARBA00022630"/>
    </source>
</evidence>
<comment type="catalytic activity">
    <reaction evidence="5">
        <text>a (2S)-2-hydroxycarboxylate + O2 = a 2-oxocarboxylate + H2O2</text>
        <dbReference type="Rhea" id="RHEA:16789"/>
        <dbReference type="ChEBI" id="CHEBI:15379"/>
        <dbReference type="ChEBI" id="CHEBI:16240"/>
        <dbReference type="ChEBI" id="CHEBI:35179"/>
        <dbReference type="ChEBI" id="CHEBI:58123"/>
        <dbReference type="EC" id="1.1.3.15"/>
    </reaction>
    <physiologicalReaction direction="left-to-right" evidence="5">
        <dbReference type="Rhea" id="RHEA:16790"/>
    </physiologicalReaction>
</comment>
<protein>
    <submittedName>
        <fullName evidence="9">FMN hydroxy acid dehydrogenase domain-containing protein</fullName>
    </submittedName>
</protein>
<name>A0A915J787_ROMCU</name>
<comment type="cofactor">
    <cofactor evidence="1">
        <name>FMN</name>
        <dbReference type="ChEBI" id="CHEBI:58210"/>
    </cofactor>
</comment>
<evidence type="ECO:0000256" key="3">
    <source>
        <dbReference type="ARBA" id="ARBA00022643"/>
    </source>
</evidence>
<reference evidence="9" key="1">
    <citation type="submission" date="2022-11" db="UniProtKB">
        <authorList>
            <consortium name="WormBaseParasite"/>
        </authorList>
    </citation>
    <scope>IDENTIFICATION</scope>
</reference>
<dbReference type="InterPro" id="IPR037396">
    <property type="entry name" value="FMN_HAD"/>
</dbReference>
<dbReference type="PROSITE" id="PS51349">
    <property type="entry name" value="FMN_HYDROXY_ACID_DH_2"/>
    <property type="match status" value="1"/>
</dbReference>